<proteinExistence type="predicted"/>
<keyword evidence="4" id="KW-1185">Reference proteome</keyword>
<dbReference type="Pfam" id="PF13411">
    <property type="entry name" value="MerR_1"/>
    <property type="match status" value="1"/>
</dbReference>
<dbReference type="Gene3D" id="1.10.1660.10">
    <property type="match status" value="1"/>
</dbReference>
<dbReference type="RefSeq" id="WP_285234064.1">
    <property type="nucleotide sequence ID" value="NZ_CP116346.1"/>
</dbReference>
<dbReference type="InterPro" id="IPR000551">
    <property type="entry name" value="MerR-type_HTH_dom"/>
</dbReference>
<dbReference type="InterPro" id="IPR036594">
    <property type="entry name" value="Meth_synthase_dom"/>
</dbReference>
<dbReference type="Gene3D" id="1.10.1240.10">
    <property type="entry name" value="Methionine synthase domain"/>
    <property type="match status" value="1"/>
</dbReference>
<dbReference type="Proteomes" id="UP001177769">
    <property type="component" value="Chromosome"/>
</dbReference>
<evidence type="ECO:0000259" key="1">
    <source>
        <dbReference type="PROSITE" id="PS50937"/>
    </source>
</evidence>
<dbReference type="AlphaFoldDB" id="A0AA95NKZ5"/>
<dbReference type="Pfam" id="PF02607">
    <property type="entry name" value="B12-binding_2"/>
    <property type="match status" value="1"/>
</dbReference>
<dbReference type="KEGG" id="pais:PFX98_04960"/>
<dbReference type="InterPro" id="IPR003759">
    <property type="entry name" value="Cbl-bd_cap"/>
</dbReference>
<dbReference type="GO" id="GO:0046872">
    <property type="term" value="F:metal ion binding"/>
    <property type="evidence" value="ECO:0007669"/>
    <property type="project" value="InterPro"/>
</dbReference>
<dbReference type="InterPro" id="IPR036724">
    <property type="entry name" value="Cobalamin-bd_sf"/>
</dbReference>
<name>A0AA95NKZ5_9BURK</name>
<dbReference type="GO" id="GO:0003677">
    <property type="term" value="F:DNA binding"/>
    <property type="evidence" value="ECO:0007669"/>
    <property type="project" value="InterPro"/>
</dbReference>
<evidence type="ECO:0000313" key="3">
    <source>
        <dbReference type="EMBL" id="WIT12961.1"/>
    </source>
</evidence>
<organism evidence="3 4">
    <name type="scientific">Paucibacter sediminis</name>
    <dbReference type="NCBI Taxonomy" id="3019553"/>
    <lineage>
        <taxon>Bacteria</taxon>
        <taxon>Pseudomonadati</taxon>
        <taxon>Pseudomonadota</taxon>
        <taxon>Betaproteobacteria</taxon>
        <taxon>Burkholderiales</taxon>
        <taxon>Sphaerotilaceae</taxon>
        <taxon>Roseateles</taxon>
    </lineage>
</organism>
<reference evidence="3" key="1">
    <citation type="submission" date="2023-01" db="EMBL/GenBank/DDBJ databases">
        <title>Whole genome sequence of Paucibacter sp. S2-9 isolated from pond sediment.</title>
        <authorList>
            <person name="Jung J.Y."/>
        </authorList>
    </citation>
    <scope>NUCLEOTIDE SEQUENCE</scope>
    <source>
        <strain evidence="3">S2-9</strain>
    </source>
</reference>
<dbReference type="PROSITE" id="PS51332">
    <property type="entry name" value="B12_BINDING"/>
    <property type="match status" value="1"/>
</dbReference>
<evidence type="ECO:0000259" key="2">
    <source>
        <dbReference type="PROSITE" id="PS51332"/>
    </source>
</evidence>
<evidence type="ECO:0000313" key="4">
    <source>
        <dbReference type="Proteomes" id="UP001177769"/>
    </source>
</evidence>
<dbReference type="GO" id="GO:0006355">
    <property type="term" value="P:regulation of DNA-templated transcription"/>
    <property type="evidence" value="ECO:0007669"/>
    <property type="project" value="InterPro"/>
</dbReference>
<dbReference type="EMBL" id="CP116346">
    <property type="protein sequence ID" value="WIT12961.1"/>
    <property type="molecule type" value="Genomic_DNA"/>
</dbReference>
<protein>
    <submittedName>
        <fullName evidence="3">MerR family transcriptional regulator</fullName>
    </submittedName>
</protein>
<accession>A0AA95NKZ5</accession>
<dbReference type="InterPro" id="IPR009061">
    <property type="entry name" value="DNA-bd_dom_put_sf"/>
</dbReference>
<dbReference type="SUPFAM" id="SSF46955">
    <property type="entry name" value="Putative DNA-binding domain"/>
    <property type="match status" value="1"/>
</dbReference>
<feature type="domain" description="B12-binding" evidence="2">
    <location>
        <begin position="189"/>
        <end position="312"/>
    </location>
</feature>
<dbReference type="Gene3D" id="3.40.50.280">
    <property type="entry name" value="Cobalamin-binding domain"/>
    <property type="match status" value="1"/>
</dbReference>
<gene>
    <name evidence="3" type="ORF">PFX98_04960</name>
</gene>
<dbReference type="PROSITE" id="PS50937">
    <property type="entry name" value="HTH_MERR_2"/>
    <property type="match status" value="1"/>
</dbReference>
<dbReference type="GO" id="GO:0031419">
    <property type="term" value="F:cobalamin binding"/>
    <property type="evidence" value="ECO:0007669"/>
    <property type="project" value="InterPro"/>
</dbReference>
<sequence length="312" mass="33689">MAESASAGMPGIAAVERETGLSKDTLRIWERRYGFPAPLRDAQDERIYPPEQVEKLRLLKRLLDAGHRPGRVVPADREVLQALLAEAMQRRSSLQAKQGYLPAETLAPYLDLLQSHRVEDLRRLLAQAIVRMGLGAAVLELIAPLTTQVGELWMQGELAVFEEHIYSECLQQVLRQAIHAVPRQALSERPRVLLSTLPGEAHGLGLLMAEAMLTIEGCQCLSLGVQTPLADIPLAARAHAADIVALSFSNVLPAGAVHEGLQQLRALLPPAVALWAGGSGSALQRSAVGGVQRVAQLGEVAAAVQRWRADPA</sequence>
<feature type="domain" description="HTH merR-type" evidence="1">
    <location>
        <begin position="19"/>
        <end position="66"/>
    </location>
</feature>
<dbReference type="InterPro" id="IPR006158">
    <property type="entry name" value="Cobalamin-bd"/>
</dbReference>
<dbReference type="SUPFAM" id="SSF52242">
    <property type="entry name" value="Cobalamin (vitamin B12)-binding domain"/>
    <property type="match status" value="1"/>
</dbReference>